<dbReference type="PANTHER" id="PTHR34213:SF2">
    <property type="entry name" value="NUCLEAR TRANSPORT FACTOR 2 (NTF2) FAMILY PROTEIN"/>
    <property type="match status" value="1"/>
</dbReference>
<protein>
    <submittedName>
        <fullName evidence="2">Nuclear transport factor 2 family protein</fullName>
    </submittedName>
</protein>
<dbReference type="InterPro" id="IPR032710">
    <property type="entry name" value="NTF2-like_dom_sf"/>
</dbReference>
<dbReference type="AlphaFoldDB" id="A0A944QWH8"/>
<evidence type="ECO:0000313" key="2">
    <source>
        <dbReference type="EMBL" id="MBT2991099.1"/>
    </source>
</evidence>
<dbReference type="Gene3D" id="3.10.450.50">
    <property type="match status" value="1"/>
</dbReference>
<sequence length="144" mass="16455">MKIEMLVDWYQNLSASSLIGIGEFYHESASFQDPFNHVQGPAQIAAVFQHMFDTTKNPAFTVEQIQIDGDVAWISWIFSCALRGRKISIEGVSQLKFSKDGRVVRHRDYWDAADLYQQLPLLGTMVRMLKRRFTVPTGYPVPGK</sequence>
<evidence type="ECO:0000313" key="3">
    <source>
        <dbReference type="Proteomes" id="UP000770889"/>
    </source>
</evidence>
<gene>
    <name evidence="2" type="ORF">KME65_19235</name>
</gene>
<dbReference type="SUPFAM" id="SSF54427">
    <property type="entry name" value="NTF2-like"/>
    <property type="match status" value="1"/>
</dbReference>
<reference evidence="2 3" key="1">
    <citation type="submission" date="2021-05" db="EMBL/GenBank/DDBJ databases">
        <title>Genetic and Functional Diversity in Clade A Lucinid endosymbionts from the Bahamas.</title>
        <authorList>
            <person name="Giani N.M."/>
            <person name="Engel A.S."/>
            <person name="Campbell B.J."/>
        </authorList>
    </citation>
    <scope>NUCLEOTIDE SEQUENCE [LARGE SCALE GENOMIC DNA]</scope>
    <source>
        <strain evidence="2">LUC16012Gg_MoonRockCtena</strain>
    </source>
</reference>
<comment type="caution">
    <text evidence="2">The sequence shown here is derived from an EMBL/GenBank/DDBJ whole genome shotgun (WGS) entry which is preliminary data.</text>
</comment>
<organism evidence="2 3">
    <name type="scientific">Candidatus Thiodiazotropha taylori</name>
    <dbReference type="NCBI Taxonomy" id="2792791"/>
    <lineage>
        <taxon>Bacteria</taxon>
        <taxon>Pseudomonadati</taxon>
        <taxon>Pseudomonadota</taxon>
        <taxon>Gammaproteobacteria</taxon>
        <taxon>Chromatiales</taxon>
        <taxon>Sedimenticolaceae</taxon>
        <taxon>Candidatus Thiodiazotropha</taxon>
    </lineage>
</organism>
<accession>A0A944QWH8</accession>
<feature type="domain" description="SnoaL-like" evidence="1">
    <location>
        <begin position="8"/>
        <end position="106"/>
    </location>
</feature>
<evidence type="ECO:0000259" key="1">
    <source>
        <dbReference type="Pfam" id="PF12680"/>
    </source>
</evidence>
<dbReference type="Proteomes" id="UP000770889">
    <property type="component" value="Unassembled WGS sequence"/>
</dbReference>
<dbReference type="Pfam" id="PF12680">
    <property type="entry name" value="SnoaL_2"/>
    <property type="match status" value="1"/>
</dbReference>
<proteinExistence type="predicted"/>
<dbReference type="EMBL" id="JAHHGM010000027">
    <property type="protein sequence ID" value="MBT2991099.1"/>
    <property type="molecule type" value="Genomic_DNA"/>
</dbReference>
<name>A0A944QWH8_9GAMM</name>
<dbReference type="PANTHER" id="PTHR34213">
    <property type="entry name" value="NUCLEAR TRANSPORT FACTOR 2 (NTF2) FAMILY PROTEIN"/>
    <property type="match status" value="1"/>
</dbReference>
<dbReference type="InterPro" id="IPR037401">
    <property type="entry name" value="SnoaL-like"/>
</dbReference>